<evidence type="ECO:0000256" key="1">
    <source>
        <dbReference type="SAM" id="MobiDB-lite"/>
    </source>
</evidence>
<protein>
    <submittedName>
        <fullName evidence="2">Uncharacterized protein</fullName>
    </submittedName>
</protein>
<feature type="region of interest" description="Disordered" evidence="1">
    <location>
        <begin position="1"/>
        <end position="34"/>
    </location>
</feature>
<comment type="caution">
    <text evidence="2">The sequence shown here is derived from an EMBL/GenBank/DDBJ whole genome shotgun (WGS) entry which is preliminary data.</text>
</comment>
<dbReference type="GeneID" id="95073941"/>
<keyword evidence="3" id="KW-1185">Reference proteome</keyword>
<accession>A0ABQ1CYC9</accession>
<evidence type="ECO:0000313" key="2">
    <source>
        <dbReference type="EMBL" id="GFH75325.1"/>
    </source>
</evidence>
<evidence type="ECO:0000313" key="3">
    <source>
        <dbReference type="Proteomes" id="UP000472710"/>
    </source>
</evidence>
<dbReference type="Proteomes" id="UP000472710">
    <property type="component" value="Unassembled WGS sequence"/>
</dbReference>
<sequence length="78" mass="8493">MARITVRVQPSHADNTPCDHPVKPSGKPRDPDSGCTGRARYTVLCTTCGPVGEPHRLRVLADPAAATHRGEHRHHTTH</sequence>
<dbReference type="EMBL" id="BLLN01000009">
    <property type="protein sequence ID" value="GFH75325.1"/>
    <property type="molecule type" value="Genomic_DNA"/>
</dbReference>
<proteinExistence type="predicted"/>
<reference evidence="2 3" key="1">
    <citation type="submission" date="2020-02" db="EMBL/GenBank/DDBJ databases">
        <title>Whole genome shotgun sequence of Streptomyces diastaticus subsp. diastaticus NBRC 13412.</title>
        <authorList>
            <person name="Ichikawa N."/>
            <person name="Komaki H."/>
            <person name="Tamura T."/>
        </authorList>
    </citation>
    <scope>NUCLEOTIDE SEQUENCE [LARGE SCALE GENOMIC DNA]</scope>
    <source>
        <strain evidence="2 3">NBRC 13412</strain>
    </source>
</reference>
<organism evidence="2 3">
    <name type="scientific">Streptomyces diastaticus subsp. diastaticus</name>
    <dbReference type="NCBI Taxonomy" id="68040"/>
    <lineage>
        <taxon>Bacteria</taxon>
        <taxon>Bacillati</taxon>
        <taxon>Actinomycetota</taxon>
        <taxon>Actinomycetes</taxon>
        <taxon>Kitasatosporales</taxon>
        <taxon>Streptomycetaceae</taxon>
        <taxon>Streptomyces</taxon>
        <taxon>Streptomyces diastaticus group</taxon>
    </lineage>
</organism>
<gene>
    <name evidence="2" type="ORF">Sdia_60930</name>
</gene>
<name>A0ABQ1CYC9_STRDI</name>
<dbReference type="RefSeq" id="WP_189501293.1">
    <property type="nucleotide sequence ID" value="NZ_BLLN01000009.1"/>
</dbReference>